<keyword evidence="10 13" id="KW-0472">Membrane</keyword>
<dbReference type="AlphaFoldDB" id="A0A401U860"/>
<evidence type="ECO:0000256" key="5">
    <source>
        <dbReference type="ARBA" id="ARBA00022692"/>
    </source>
</evidence>
<dbReference type="Proteomes" id="UP000288227">
    <property type="component" value="Unassembled WGS sequence"/>
</dbReference>
<evidence type="ECO:0000313" key="14">
    <source>
        <dbReference type="EMBL" id="GCC51072.1"/>
    </source>
</evidence>
<evidence type="ECO:0000256" key="13">
    <source>
        <dbReference type="SAM" id="Phobius"/>
    </source>
</evidence>
<evidence type="ECO:0000256" key="10">
    <source>
        <dbReference type="ARBA" id="ARBA00023136"/>
    </source>
</evidence>
<keyword evidence="11" id="KW-0407">Ion channel</keyword>
<evidence type="ECO:0000256" key="2">
    <source>
        <dbReference type="ARBA" id="ARBA00006920"/>
    </source>
</evidence>
<comment type="caution">
    <text evidence="14">The sequence shown here is derived from an EMBL/GenBank/DDBJ whole genome shotgun (WGS) entry which is preliminary data.</text>
</comment>
<comment type="similarity">
    <text evidence="2">Belongs to the TMEM175 family.</text>
</comment>
<keyword evidence="8 13" id="KW-1133">Transmembrane helix</keyword>
<evidence type="ECO:0000313" key="15">
    <source>
        <dbReference type="Proteomes" id="UP000288227"/>
    </source>
</evidence>
<keyword evidence="3" id="KW-0813">Transport</keyword>
<name>A0A401U860_9BACT</name>
<protein>
    <submittedName>
        <fullName evidence="14">DUF1211 domain-containing protein</fullName>
    </submittedName>
</protein>
<feature type="transmembrane region" description="Helical" evidence="13">
    <location>
        <begin position="61"/>
        <end position="81"/>
    </location>
</feature>
<evidence type="ECO:0000256" key="4">
    <source>
        <dbReference type="ARBA" id="ARBA00022538"/>
    </source>
</evidence>
<evidence type="ECO:0000256" key="7">
    <source>
        <dbReference type="ARBA" id="ARBA00022958"/>
    </source>
</evidence>
<dbReference type="OrthoDB" id="7626281at2"/>
<comment type="subcellular location">
    <subcellularLocation>
        <location evidence="1">Membrane</location>
        <topology evidence="1">Multi-pass membrane protein</topology>
    </subcellularLocation>
</comment>
<reference evidence="14 15" key="1">
    <citation type="submission" date="2018-11" db="EMBL/GenBank/DDBJ databases">
        <title>Chryseotalea sanarue gen. nov., sp., nov., a member of the family Cytophagaceae, isolated from a brackish lake in Hamamatsu Japan.</title>
        <authorList>
            <person name="Maejima Y."/>
            <person name="Iino T."/>
            <person name="Muraguchi Y."/>
            <person name="Fukuda K."/>
            <person name="Ohkuma M."/>
            <person name="Moriuchi R."/>
            <person name="Dohra H."/>
            <person name="Kimbara K."/>
            <person name="Shintani M."/>
        </authorList>
    </citation>
    <scope>NUCLEOTIDE SEQUENCE [LARGE SCALE GENOMIC DNA]</scope>
    <source>
        <strain evidence="14 15">Ys</strain>
    </source>
</reference>
<feature type="transmembrane region" description="Helical" evidence="13">
    <location>
        <begin position="147"/>
        <end position="168"/>
    </location>
</feature>
<evidence type="ECO:0000256" key="9">
    <source>
        <dbReference type="ARBA" id="ARBA00023065"/>
    </source>
</evidence>
<feature type="transmembrane region" description="Helical" evidence="13">
    <location>
        <begin position="216"/>
        <end position="235"/>
    </location>
</feature>
<evidence type="ECO:0000256" key="6">
    <source>
        <dbReference type="ARBA" id="ARBA00022826"/>
    </source>
</evidence>
<keyword evidence="15" id="KW-1185">Reference proteome</keyword>
<evidence type="ECO:0000256" key="11">
    <source>
        <dbReference type="ARBA" id="ARBA00023303"/>
    </source>
</evidence>
<dbReference type="RefSeq" id="WP_127121714.1">
    <property type="nucleotide sequence ID" value="NZ_BHXQ01000002.1"/>
</dbReference>
<dbReference type="Pfam" id="PF06736">
    <property type="entry name" value="TMEM175"/>
    <property type="match status" value="1"/>
</dbReference>
<keyword evidence="5 13" id="KW-0812">Transmembrane</keyword>
<feature type="transmembrane region" description="Helical" evidence="13">
    <location>
        <begin position="93"/>
        <end position="110"/>
    </location>
</feature>
<proteinExistence type="inferred from homology"/>
<dbReference type="GO" id="GO:0015252">
    <property type="term" value="F:proton channel activity"/>
    <property type="evidence" value="ECO:0007669"/>
    <property type="project" value="InterPro"/>
</dbReference>
<evidence type="ECO:0000256" key="12">
    <source>
        <dbReference type="ARBA" id="ARBA00034430"/>
    </source>
</evidence>
<comment type="catalytic activity">
    <reaction evidence="12">
        <text>K(+)(in) = K(+)(out)</text>
        <dbReference type="Rhea" id="RHEA:29463"/>
        <dbReference type="ChEBI" id="CHEBI:29103"/>
    </reaction>
</comment>
<organism evidence="14 15">
    <name type="scientific">Chryseotalea sanaruensis</name>
    <dbReference type="NCBI Taxonomy" id="2482724"/>
    <lineage>
        <taxon>Bacteria</taxon>
        <taxon>Pseudomonadati</taxon>
        <taxon>Bacteroidota</taxon>
        <taxon>Cytophagia</taxon>
        <taxon>Cytophagales</taxon>
        <taxon>Chryseotaleaceae</taxon>
        <taxon>Chryseotalea</taxon>
    </lineage>
</organism>
<keyword evidence="7" id="KW-0630">Potassium</keyword>
<dbReference type="GO" id="GO:0016020">
    <property type="term" value="C:membrane"/>
    <property type="evidence" value="ECO:0007669"/>
    <property type="project" value="UniProtKB-SubCell"/>
</dbReference>
<keyword evidence="9" id="KW-0406">Ion transport</keyword>
<dbReference type="EMBL" id="BHXQ01000002">
    <property type="protein sequence ID" value="GCC51072.1"/>
    <property type="molecule type" value="Genomic_DNA"/>
</dbReference>
<accession>A0A401U860</accession>
<evidence type="ECO:0000256" key="1">
    <source>
        <dbReference type="ARBA" id="ARBA00004141"/>
    </source>
</evidence>
<gene>
    <name evidence="14" type="ORF">SanaruYs_12920</name>
</gene>
<evidence type="ECO:0000256" key="3">
    <source>
        <dbReference type="ARBA" id="ARBA00022448"/>
    </source>
</evidence>
<dbReference type="GO" id="GO:0005267">
    <property type="term" value="F:potassium channel activity"/>
    <property type="evidence" value="ECO:0007669"/>
    <property type="project" value="UniProtKB-KW"/>
</dbReference>
<dbReference type="InterPro" id="IPR010617">
    <property type="entry name" value="TMEM175-like"/>
</dbReference>
<keyword evidence="4" id="KW-0633">Potassium transport</keyword>
<sequence>MVRDIFRKSIGMNTDFRYRGTESGRLENFSDAVFALAITLLLISTSPPSTFEQIIKFTFDLLPFMMCITLIILIWHGHFVFYYRYGLRDNKVIVLNTLFLIIMLFYVYPLKFLTKLSLFVIALPFNIEWLQNDLRAMLRGGSMGDLMIIYGVGAASVFFVLMLLYRYALTKSENLELNEIEIFDTKVSMRTNLLLGLIPFVSVIIAFIFYNSKYVGAYSGFSYFFYGPVMAWHGYRTDRQRKAILLKKQEAEIDTIE</sequence>
<keyword evidence="6" id="KW-0631">Potassium channel</keyword>
<evidence type="ECO:0000256" key="8">
    <source>
        <dbReference type="ARBA" id="ARBA00022989"/>
    </source>
</evidence>
<feature type="transmembrane region" description="Helical" evidence="13">
    <location>
        <begin position="189"/>
        <end position="210"/>
    </location>
</feature>